<dbReference type="PANTHER" id="PTHR43711:SF1">
    <property type="entry name" value="HISTIDINE KINASE 1"/>
    <property type="match status" value="1"/>
</dbReference>
<dbReference type="InterPro" id="IPR003661">
    <property type="entry name" value="HisK_dim/P_dom"/>
</dbReference>
<evidence type="ECO:0000256" key="5">
    <source>
        <dbReference type="ARBA" id="ARBA00023012"/>
    </source>
</evidence>
<dbReference type="Gene3D" id="3.30.450.20">
    <property type="entry name" value="PAS domain"/>
    <property type="match status" value="2"/>
</dbReference>
<dbReference type="InterPro" id="IPR003594">
    <property type="entry name" value="HATPase_dom"/>
</dbReference>
<dbReference type="Gene3D" id="3.30.565.10">
    <property type="entry name" value="Histidine kinase-like ATPase, C-terminal domain"/>
    <property type="match status" value="1"/>
</dbReference>
<feature type="domain" description="Histidine kinase" evidence="7">
    <location>
        <begin position="268"/>
        <end position="456"/>
    </location>
</feature>
<evidence type="ECO:0000313" key="11">
    <source>
        <dbReference type="Proteomes" id="UP000011524"/>
    </source>
</evidence>
<comment type="caution">
    <text evidence="10">The sequence shown here is derived from an EMBL/GenBank/DDBJ whole genome shotgun (WGS) entry which is preliminary data.</text>
</comment>
<dbReference type="InterPro" id="IPR036097">
    <property type="entry name" value="HisK_dim/P_sf"/>
</dbReference>
<dbReference type="InterPro" id="IPR000700">
    <property type="entry name" value="PAS-assoc_C"/>
</dbReference>
<dbReference type="InterPro" id="IPR000014">
    <property type="entry name" value="PAS"/>
</dbReference>
<evidence type="ECO:0000256" key="4">
    <source>
        <dbReference type="ARBA" id="ARBA00022777"/>
    </source>
</evidence>
<dbReference type="EC" id="2.7.13.3" evidence="2"/>
<dbReference type="STRING" id="1227453.C444_07565"/>
<evidence type="ECO:0000259" key="9">
    <source>
        <dbReference type="PROSITE" id="PS50113"/>
    </source>
</evidence>
<dbReference type="OrthoDB" id="8127at2157"/>
<feature type="domain" description="PAC" evidence="9">
    <location>
        <begin position="196"/>
        <end position="257"/>
    </location>
</feature>
<dbReference type="SMART" id="SM00086">
    <property type="entry name" value="PAC"/>
    <property type="match status" value="2"/>
</dbReference>
<dbReference type="SUPFAM" id="SSF55874">
    <property type="entry name" value="ATPase domain of HSP90 chaperone/DNA topoisomerase II/histidine kinase"/>
    <property type="match status" value="1"/>
</dbReference>
<evidence type="ECO:0000313" key="10">
    <source>
        <dbReference type="EMBL" id="EMA31917.1"/>
    </source>
</evidence>
<dbReference type="InterPro" id="IPR035965">
    <property type="entry name" value="PAS-like_dom_sf"/>
</dbReference>
<dbReference type="PROSITE" id="PS50109">
    <property type="entry name" value="HIS_KIN"/>
    <property type="match status" value="1"/>
</dbReference>
<feature type="domain" description="PAS" evidence="8">
    <location>
        <begin position="6"/>
        <end position="59"/>
    </location>
</feature>
<evidence type="ECO:0000259" key="7">
    <source>
        <dbReference type="PROSITE" id="PS50109"/>
    </source>
</evidence>
<comment type="catalytic activity">
    <reaction evidence="1">
        <text>ATP + protein L-histidine = ADP + protein N-phospho-L-histidine.</text>
        <dbReference type="EC" id="2.7.13.3"/>
    </reaction>
</comment>
<evidence type="ECO:0000259" key="8">
    <source>
        <dbReference type="PROSITE" id="PS50112"/>
    </source>
</evidence>
<feature type="domain" description="PAS" evidence="8">
    <location>
        <begin position="127"/>
        <end position="198"/>
    </location>
</feature>
<dbReference type="PROSITE" id="PS50113">
    <property type="entry name" value="PAC"/>
    <property type="match status" value="2"/>
</dbReference>
<evidence type="ECO:0000256" key="2">
    <source>
        <dbReference type="ARBA" id="ARBA00012438"/>
    </source>
</evidence>
<dbReference type="SMART" id="SM00387">
    <property type="entry name" value="HATPase_c"/>
    <property type="match status" value="1"/>
</dbReference>
<dbReference type="CDD" id="cd00082">
    <property type="entry name" value="HisKA"/>
    <property type="match status" value="1"/>
</dbReference>
<dbReference type="Proteomes" id="UP000011524">
    <property type="component" value="Unassembled WGS sequence"/>
</dbReference>
<feature type="domain" description="PAC" evidence="9">
    <location>
        <begin position="83"/>
        <end position="133"/>
    </location>
</feature>
<dbReference type="PANTHER" id="PTHR43711">
    <property type="entry name" value="TWO-COMPONENT HISTIDINE KINASE"/>
    <property type="match status" value="1"/>
</dbReference>
<evidence type="ECO:0000256" key="3">
    <source>
        <dbReference type="ARBA" id="ARBA00022679"/>
    </source>
</evidence>
<dbReference type="SMART" id="SM00388">
    <property type="entry name" value="HisKA"/>
    <property type="match status" value="1"/>
</dbReference>
<keyword evidence="11" id="KW-1185">Reference proteome</keyword>
<dbReference type="CDD" id="cd00075">
    <property type="entry name" value="HATPase"/>
    <property type="match status" value="1"/>
</dbReference>
<dbReference type="Gene3D" id="1.10.287.130">
    <property type="match status" value="1"/>
</dbReference>
<dbReference type="Pfam" id="PF02518">
    <property type="entry name" value="HATPase_c"/>
    <property type="match status" value="1"/>
</dbReference>
<dbReference type="AlphaFoldDB" id="M0LEC3"/>
<dbReference type="PROSITE" id="PS50112">
    <property type="entry name" value="PAS"/>
    <property type="match status" value="2"/>
</dbReference>
<dbReference type="CDD" id="cd00130">
    <property type="entry name" value="PAS"/>
    <property type="match status" value="2"/>
</dbReference>
<accession>M0LEC3</accession>
<dbReference type="SUPFAM" id="SSF47384">
    <property type="entry name" value="Homodimeric domain of signal transducing histidine kinase"/>
    <property type="match status" value="1"/>
</dbReference>
<dbReference type="Pfam" id="PF00512">
    <property type="entry name" value="HisKA"/>
    <property type="match status" value="1"/>
</dbReference>
<dbReference type="EMBL" id="AOLY01000011">
    <property type="protein sequence ID" value="EMA31917.1"/>
    <property type="molecule type" value="Genomic_DNA"/>
</dbReference>
<dbReference type="eggNOG" id="arCOG02330">
    <property type="taxonomic scope" value="Archaea"/>
</dbReference>
<organism evidence="10 11">
    <name type="scientific">Haloarcula japonica (strain ATCC 49778 / DSM 6131 / JCM 7785 / NBRC 101032 / NCIMB 13157 / TR-1)</name>
    <dbReference type="NCBI Taxonomy" id="1227453"/>
    <lineage>
        <taxon>Archaea</taxon>
        <taxon>Methanobacteriati</taxon>
        <taxon>Methanobacteriota</taxon>
        <taxon>Stenosarchaea group</taxon>
        <taxon>Halobacteria</taxon>
        <taxon>Halobacteriales</taxon>
        <taxon>Haloarculaceae</taxon>
        <taxon>Haloarcula</taxon>
    </lineage>
</organism>
<gene>
    <name evidence="10" type="ORF">C444_07565</name>
</gene>
<evidence type="ECO:0000256" key="1">
    <source>
        <dbReference type="ARBA" id="ARBA00000085"/>
    </source>
</evidence>
<dbReference type="NCBIfam" id="TIGR00229">
    <property type="entry name" value="sensory_box"/>
    <property type="match status" value="2"/>
</dbReference>
<dbReference type="InterPro" id="IPR001610">
    <property type="entry name" value="PAC"/>
</dbReference>
<dbReference type="InterPro" id="IPR005467">
    <property type="entry name" value="His_kinase_dom"/>
</dbReference>
<dbReference type="InterPro" id="IPR036890">
    <property type="entry name" value="HATPase_C_sf"/>
</dbReference>
<sequence length="479" mass="53364">MSEDIDTSRLTALFNKSPDAIILVDSDGEILRANERLEEMFGYEPTNLEGESIEVLVPEADRDHHPAQRDSYMENPTTRPMGADLDLRGRRKDGSTFPVDISLSPIETDDDLEVMAAIRDITKRETLRRKYRTVMDAAPDAMFIADAKTGEVLEVNQRALDLMEMSEDELVGRDQTDLHPREDKKRYRELFQRHVDNEEGTVARFSDGEELFVETTSGDRIPIEISAQATELNGDKRVIGVFRDISDRREHERELQRQIARLETLAEVLSHDLRNPLNVAEAGVDLAQETGDLERLEMVETSHTRMESLIDDALTLIQEGYEVESVGPIELASIASDCWQHVQTTNATLQIADEGIIYADSRRVKNLFENLFRNAIEHGGDTVTVRVGVSEDGFFVADDGPGIPADERDDVLEPGWTTAADGTGLGLNIVSEIASAHSWDIDVSESDDGGARFDFTGVKTAVYDDSFDNSTDTSDSSHG</sequence>
<dbReference type="RefSeq" id="WP_004591982.1">
    <property type="nucleotide sequence ID" value="NZ_AOLY01000011.1"/>
</dbReference>
<keyword evidence="4 10" id="KW-0418">Kinase</keyword>
<dbReference type="InterPro" id="IPR050736">
    <property type="entry name" value="Sensor_HK_Regulatory"/>
</dbReference>
<feature type="region of interest" description="Disordered" evidence="6">
    <location>
        <begin position="64"/>
        <end position="90"/>
    </location>
</feature>
<dbReference type="GO" id="GO:0000155">
    <property type="term" value="F:phosphorelay sensor kinase activity"/>
    <property type="evidence" value="ECO:0007669"/>
    <property type="project" value="InterPro"/>
</dbReference>
<dbReference type="PATRIC" id="fig|1227453.3.peg.1510"/>
<proteinExistence type="predicted"/>
<dbReference type="SMART" id="SM00091">
    <property type="entry name" value="PAS"/>
    <property type="match status" value="2"/>
</dbReference>
<name>M0LEC3_HALJT</name>
<dbReference type="SUPFAM" id="SSF55785">
    <property type="entry name" value="PYP-like sensor domain (PAS domain)"/>
    <property type="match status" value="2"/>
</dbReference>
<keyword evidence="3" id="KW-0808">Transferase</keyword>
<reference evidence="10 11" key="1">
    <citation type="journal article" date="2014" name="PLoS Genet.">
        <title>Phylogenetically driven sequencing of extremely halophilic archaea reveals strategies for static and dynamic osmo-response.</title>
        <authorList>
            <person name="Becker E.A."/>
            <person name="Seitzer P.M."/>
            <person name="Tritt A."/>
            <person name="Larsen D."/>
            <person name="Krusor M."/>
            <person name="Yao A.I."/>
            <person name="Wu D."/>
            <person name="Madern D."/>
            <person name="Eisen J.A."/>
            <person name="Darling A.E."/>
            <person name="Facciotti M.T."/>
        </authorList>
    </citation>
    <scope>NUCLEOTIDE SEQUENCE [LARGE SCALE GENOMIC DNA]</scope>
    <source>
        <strain evidence="11">ATCC 49778 / DSM 6131 / JCM 7785 / NBRC 101032 / NCIMB 13157 / TR-1</strain>
    </source>
</reference>
<protein>
    <recommendedName>
        <fullName evidence="2">histidine kinase</fullName>
        <ecNumber evidence="2">2.7.13.3</ecNumber>
    </recommendedName>
</protein>
<keyword evidence="5" id="KW-0902">Two-component regulatory system</keyword>
<evidence type="ECO:0000256" key="6">
    <source>
        <dbReference type="SAM" id="MobiDB-lite"/>
    </source>
</evidence>
<dbReference type="Pfam" id="PF13426">
    <property type="entry name" value="PAS_9"/>
    <property type="match status" value="2"/>
</dbReference>